<dbReference type="CDD" id="cd00175">
    <property type="entry name" value="SNc"/>
    <property type="match status" value="1"/>
</dbReference>
<keyword evidence="8" id="KW-1185">Reference proteome</keyword>
<feature type="signal peptide" evidence="5">
    <location>
        <begin position="1"/>
        <end position="23"/>
    </location>
</feature>
<dbReference type="SUPFAM" id="SSF50199">
    <property type="entry name" value="Staphylococcal nuclease"/>
    <property type="match status" value="1"/>
</dbReference>
<feature type="compositionally biased region" description="Low complexity" evidence="4">
    <location>
        <begin position="219"/>
        <end position="246"/>
    </location>
</feature>
<evidence type="ECO:0000259" key="6">
    <source>
        <dbReference type="PROSITE" id="PS50830"/>
    </source>
</evidence>
<dbReference type="GO" id="GO:1990599">
    <property type="term" value="F:3' overhang single-stranded DNA endodeoxyribonuclease activity"/>
    <property type="evidence" value="ECO:0007669"/>
    <property type="project" value="UniProtKB-EC"/>
</dbReference>
<dbReference type="InterPro" id="IPR016071">
    <property type="entry name" value="Staphylococal_nuclease_OB-fold"/>
</dbReference>
<evidence type="ECO:0000256" key="3">
    <source>
        <dbReference type="ARBA" id="ARBA00022801"/>
    </source>
</evidence>
<dbReference type="EMBL" id="JAUSTW010000001">
    <property type="protein sequence ID" value="MDQ0197777.1"/>
    <property type="molecule type" value="Genomic_DNA"/>
</dbReference>
<dbReference type="Proteomes" id="UP001224122">
    <property type="component" value="Unassembled WGS sequence"/>
</dbReference>
<keyword evidence="3 7" id="KW-0378">Hydrolase</keyword>
<dbReference type="Gene3D" id="3.40.10.10">
    <property type="entry name" value="DNA Methylphosphotriester Repair Domain"/>
    <property type="match status" value="1"/>
</dbReference>
<protein>
    <submittedName>
        <fullName evidence="7">Micrococcal nuclease</fullName>
        <ecNumber evidence="7">3.1.31.1</ecNumber>
    </submittedName>
</protein>
<evidence type="ECO:0000256" key="2">
    <source>
        <dbReference type="ARBA" id="ARBA00022759"/>
    </source>
</evidence>
<evidence type="ECO:0000256" key="4">
    <source>
        <dbReference type="SAM" id="MobiDB-lite"/>
    </source>
</evidence>
<evidence type="ECO:0000256" key="1">
    <source>
        <dbReference type="ARBA" id="ARBA00022722"/>
    </source>
</evidence>
<dbReference type="EC" id="3.1.31.1" evidence="7"/>
<evidence type="ECO:0000313" key="7">
    <source>
        <dbReference type="EMBL" id="MDQ0197777.1"/>
    </source>
</evidence>
<dbReference type="PROSITE" id="PS51257">
    <property type="entry name" value="PROKAR_LIPOPROTEIN"/>
    <property type="match status" value="1"/>
</dbReference>
<evidence type="ECO:0000256" key="5">
    <source>
        <dbReference type="SAM" id="SignalP"/>
    </source>
</evidence>
<dbReference type="PROSITE" id="PS50830">
    <property type="entry name" value="TNASE_3"/>
    <property type="match status" value="1"/>
</dbReference>
<keyword evidence="1" id="KW-0540">Nuclease</keyword>
<name>A0ABT9XQF2_9BACI</name>
<gene>
    <name evidence="7" type="ORF">J2S10_000882</name>
</gene>
<reference evidence="7 8" key="1">
    <citation type="submission" date="2023-07" db="EMBL/GenBank/DDBJ databases">
        <title>Genomic Encyclopedia of Type Strains, Phase IV (KMG-IV): sequencing the most valuable type-strain genomes for metagenomic binning, comparative biology and taxonomic classification.</title>
        <authorList>
            <person name="Goeker M."/>
        </authorList>
    </citation>
    <scope>NUCLEOTIDE SEQUENCE [LARGE SCALE GENOMIC DNA]</scope>
    <source>
        <strain evidence="7 8">DSM 27594</strain>
    </source>
</reference>
<feature type="region of interest" description="Disordered" evidence="4">
    <location>
        <begin position="214"/>
        <end position="257"/>
    </location>
</feature>
<dbReference type="SMART" id="SM00318">
    <property type="entry name" value="SNc"/>
    <property type="match status" value="1"/>
</dbReference>
<comment type="caution">
    <text evidence="7">The sequence shown here is derived from an EMBL/GenBank/DDBJ whole genome shotgun (WGS) entry which is preliminary data.</text>
</comment>
<keyword evidence="5" id="KW-0732">Signal</keyword>
<feature type="domain" description="TNase-like" evidence="6">
    <location>
        <begin position="71"/>
        <end position="205"/>
    </location>
</feature>
<dbReference type="InterPro" id="IPR035451">
    <property type="entry name" value="Ada-like_dom_sf"/>
</dbReference>
<evidence type="ECO:0000313" key="8">
    <source>
        <dbReference type="Proteomes" id="UP001224122"/>
    </source>
</evidence>
<dbReference type="InterPro" id="IPR035437">
    <property type="entry name" value="SNase_OB-fold_sf"/>
</dbReference>
<keyword evidence="2" id="KW-0255">Endonuclease</keyword>
<dbReference type="PROSITE" id="PS01123">
    <property type="entry name" value="TNASE_1"/>
    <property type="match status" value="1"/>
</dbReference>
<sequence length="303" mass="33126">MEKRILKMLLSLMIMAIVSISGCSESKGNNSTSPAVINKSEQKASALVDSSANSNAPATLSSENAVNEKKNLLPASILKNVDGDTIDINLNGKEEKVRMLCVDTPETHHPRLGVQPFGPEAAEYTKKILPVGTKVEIETGIGGGRDKYGRLLVYIYVDGKMFNEMLLEQGLARVAYIYAPNTKYVDEFYAIQKQAQKKGIGIWSIENYAKDDGYHPVASNEQNTSSNSTSKSTTSSSSGNGYQNNSSDDRETNVNCKGKIKGNANSHIYHVPGGAFYDSTKDNIIWFCTEKEAEDAGYRKSKK</sequence>
<dbReference type="RefSeq" id="WP_307404793.1">
    <property type="nucleotide sequence ID" value="NZ_JAUSTW010000001.1"/>
</dbReference>
<proteinExistence type="predicted"/>
<dbReference type="InterPro" id="IPR002071">
    <property type="entry name" value="Thermonucl_AS"/>
</dbReference>
<dbReference type="PANTHER" id="PTHR12302:SF3">
    <property type="entry name" value="SERINE_THREONINE-PROTEIN KINASE 31"/>
    <property type="match status" value="1"/>
</dbReference>
<dbReference type="Pfam" id="PF00565">
    <property type="entry name" value="SNase"/>
    <property type="match status" value="1"/>
</dbReference>
<feature type="chain" id="PRO_5046745173" evidence="5">
    <location>
        <begin position="24"/>
        <end position="303"/>
    </location>
</feature>
<accession>A0ABT9XQF2</accession>
<organism evidence="7 8">
    <name type="scientific">Neobacillus ginsengisoli</name>
    <dbReference type="NCBI Taxonomy" id="904295"/>
    <lineage>
        <taxon>Bacteria</taxon>
        <taxon>Bacillati</taxon>
        <taxon>Bacillota</taxon>
        <taxon>Bacilli</taxon>
        <taxon>Bacillales</taxon>
        <taxon>Bacillaceae</taxon>
        <taxon>Neobacillus</taxon>
    </lineage>
</organism>
<dbReference type="PANTHER" id="PTHR12302">
    <property type="entry name" value="EBNA2 BINDING PROTEIN P100"/>
    <property type="match status" value="1"/>
</dbReference>
<dbReference type="Gene3D" id="2.40.50.90">
    <property type="match status" value="1"/>
</dbReference>